<comment type="caution">
    <text evidence="3">The sequence shown here is derived from an EMBL/GenBank/DDBJ whole genome shotgun (WGS) entry which is preliminary data.</text>
</comment>
<protein>
    <recommendedName>
        <fullName evidence="2">RRM domain-containing protein</fullName>
    </recommendedName>
</protein>
<accession>A0A9P8PUC1</accession>
<keyword evidence="1" id="KW-0694">RNA-binding</keyword>
<evidence type="ECO:0000313" key="4">
    <source>
        <dbReference type="Proteomes" id="UP000788993"/>
    </source>
</evidence>
<sequence length="420" mass="49674">MAEDKRRIYVGSMSKLLAENPRDLEQRFERFGKIVRGFEIHHKEVLDYYYGYITLQIPEDQLKKLKRTFNGVTYKGSKLAIQEAKPDYKERWLKDSRRQDTKIKDRQIRERIAQCRLERIAQKDMNPFELSKTEKGRMRRTPRKTSLAKLSMRANIKGKLKIVRARKTKVWGYNKNKHPVDLVWRYIDGEWRDGNDHTVEKVKTDFTMGETEKEIVEEKERTTKMMESWMDSFDFNKPVDLSDDEELEHVPVSRHREDQAITEATDKEPPVVVFDEENTVQPALNVQKEEEDDVDTEFLPSFLQKAKPVEQKEEPPASNKTTEVLRTLLNPTEPIKEREYMESEMAAPVTSSKKYGLFFSHSKSPFLSAQTQLATLKTVEIGEEYDSWFWENRGDLNRYFRRRRRDVLRQAKKGGRVPLI</sequence>
<feature type="domain" description="RRM" evidence="2">
    <location>
        <begin position="6"/>
        <end position="86"/>
    </location>
</feature>
<evidence type="ECO:0000259" key="2">
    <source>
        <dbReference type="PROSITE" id="PS50102"/>
    </source>
</evidence>
<dbReference type="EMBL" id="JAEUBD010000095">
    <property type="protein sequence ID" value="KAH3677745.1"/>
    <property type="molecule type" value="Genomic_DNA"/>
</dbReference>
<evidence type="ECO:0000256" key="1">
    <source>
        <dbReference type="PROSITE-ProRule" id="PRU00176"/>
    </source>
</evidence>
<dbReference type="Gene3D" id="3.30.70.330">
    <property type="match status" value="1"/>
</dbReference>
<dbReference type="InterPro" id="IPR000504">
    <property type="entry name" value="RRM_dom"/>
</dbReference>
<reference evidence="3" key="2">
    <citation type="submission" date="2021-01" db="EMBL/GenBank/DDBJ databases">
        <authorList>
            <person name="Schikora-Tamarit M.A."/>
        </authorList>
    </citation>
    <scope>NUCLEOTIDE SEQUENCE</scope>
    <source>
        <strain evidence="3">NCAIM Y.01608</strain>
    </source>
</reference>
<dbReference type="PROSITE" id="PS50102">
    <property type="entry name" value="RRM"/>
    <property type="match status" value="1"/>
</dbReference>
<proteinExistence type="predicted"/>
<dbReference type="InterPro" id="IPR012677">
    <property type="entry name" value="Nucleotide-bd_a/b_plait_sf"/>
</dbReference>
<name>A0A9P8PUC1_9ASCO</name>
<dbReference type="GO" id="GO:0003723">
    <property type="term" value="F:RNA binding"/>
    <property type="evidence" value="ECO:0007669"/>
    <property type="project" value="UniProtKB-UniRule"/>
</dbReference>
<evidence type="ECO:0000313" key="3">
    <source>
        <dbReference type="EMBL" id="KAH3677745.1"/>
    </source>
</evidence>
<dbReference type="AlphaFoldDB" id="A0A9P8PUC1"/>
<dbReference type="SUPFAM" id="SSF54928">
    <property type="entry name" value="RNA-binding domain, RBD"/>
    <property type="match status" value="1"/>
</dbReference>
<keyword evidence="4" id="KW-1185">Reference proteome</keyword>
<dbReference type="OrthoDB" id="21643at2759"/>
<dbReference type="InterPro" id="IPR035979">
    <property type="entry name" value="RBD_domain_sf"/>
</dbReference>
<dbReference type="Proteomes" id="UP000788993">
    <property type="component" value="Unassembled WGS sequence"/>
</dbReference>
<gene>
    <name evidence="3" type="ORF">OGATHE_000399</name>
</gene>
<organism evidence="3 4">
    <name type="scientific">Ogataea polymorpha</name>
    <dbReference type="NCBI Taxonomy" id="460523"/>
    <lineage>
        <taxon>Eukaryota</taxon>
        <taxon>Fungi</taxon>
        <taxon>Dikarya</taxon>
        <taxon>Ascomycota</taxon>
        <taxon>Saccharomycotina</taxon>
        <taxon>Pichiomycetes</taxon>
        <taxon>Pichiales</taxon>
        <taxon>Pichiaceae</taxon>
        <taxon>Ogataea</taxon>
    </lineage>
</organism>
<reference evidence="3" key="1">
    <citation type="journal article" date="2021" name="Open Biol.">
        <title>Shared evolutionary footprints suggest mitochondrial oxidative damage underlies multiple complex I losses in fungi.</title>
        <authorList>
            <person name="Schikora-Tamarit M.A."/>
            <person name="Marcet-Houben M."/>
            <person name="Nosek J."/>
            <person name="Gabaldon T."/>
        </authorList>
    </citation>
    <scope>NUCLEOTIDE SEQUENCE</scope>
    <source>
        <strain evidence="3">NCAIM Y.01608</strain>
    </source>
</reference>